<accession>A0A6H1ZLK8</accession>
<name>A0A6H1ZLK8_9ZZZZ</name>
<proteinExistence type="predicted"/>
<gene>
    <name evidence="2" type="ORF">TM448A00831_0011</name>
    <name evidence="3" type="ORF">TM448B00682_0014</name>
</gene>
<evidence type="ECO:0000313" key="3">
    <source>
        <dbReference type="EMBL" id="QJH96320.1"/>
    </source>
</evidence>
<organism evidence="2">
    <name type="scientific">viral metagenome</name>
    <dbReference type="NCBI Taxonomy" id="1070528"/>
    <lineage>
        <taxon>unclassified sequences</taxon>
        <taxon>metagenomes</taxon>
        <taxon>organismal metagenomes</taxon>
    </lineage>
</organism>
<evidence type="ECO:0000256" key="1">
    <source>
        <dbReference type="SAM" id="MobiDB-lite"/>
    </source>
</evidence>
<feature type="region of interest" description="Disordered" evidence="1">
    <location>
        <begin position="564"/>
        <end position="599"/>
    </location>
</feature>
<reference evidence="2" key="1">
    <citation type="submission" date="2020-03" db="EMBL/GenBank/DDBJ databases">
        <title>The deep terrestrial virosphere.</title>
        <authorList>
            <person name="Holmfeldt K."/>
            <person name="Nilsson E."/>
            <person name="Simone D."/>
            <person name="Lopez-Fernandez M."/>
            <person name="Wu X."/>
            <person name="de Brujin I."/>
            <person name="Lundin D."/>
            <person name="Andersson A."/>
            <person name="Bertilsson S."/>
            <person name="Dopson M."/>
        </authorList>
    </citation>
    <scope>NUCLEOTIDE SEQUENCE</scope>
    <source>
        <strain evidence="2">TM448A00831</strain>
        <strain evidence="3">TM448B00682</strain>
    </source>
</reference>
<sequence length="599" mass="69067">MSDKKEETNNPQIQADRDISNRIFKNFLTWRDNRNSTFSYFRNRTWLDYINDSNARFNNYKLKPAWKEPFQANISDTTTHAKLMAIVAQQVTNMYRVKYDSRFSKSIISQLLAQVLQDIYDFTESGSGNGTRNGELDTLFMTLKACREGTSIGFEGYRKDKYFEGIDARLVPIDEYFPSDMTKFHIHEDPRKIWRTVMSYDDFKMRYSTWYQQDKVKPRSQINTEEMNFFHISEDLEQDQVELLRQFDKVDDEFFITANGINITKPGDGTKLSSRRKDKEDGFWKIVFEAYDDQFFPGRSLPDLMQDAQDGIDELFNNMFDRENMATNKPILVGGINQTIDDYVKLGQFNRVNDVNQIKEMDIDGIDRGAVQVLKELQDRQHFISVDTPSSNVKTQTKTATEVERAQQAAEKLNSVFGVMIKDGLVQKARLRAGTNLQYTVKSLKFREFVRENVKLIKNGRTGTRTVRFSSSPKEQKSLEAEASLMQGGTELNEIFEMTPKKIENFEFKVSVQAPALVEKRLKAAKDAQFSQVAFNMPDVYDRTEVGKDFAEAFDKDWEKVKAKGEIPMGQGEGQVGGQSEQTPEMVPSLRSAIPQPVQ</sequence>
<dbReference type="EMBL" id="MT144070">
    <property type="protein sequence ID" value="QJA48080.1"/>
    <property type="molecule type" value="Genomic_DNA"/>
</dbReference>
<dbReference type="AlphaFoldDB" id="A0A6H1ZLK8"/>
<evidence type="ECO:0000313" key="2">
    <source>
        <dbReference type="EMBL" id="QJA48080.1"/>
    </source>
</evidence>
<dbReference type="EMBL" id="MT144647">
    <property type="protein sequence ID" value="QJH96320.1"/>
    <property type="molecule type" value="Genomic_DNA"/>
</dbReference>
<protein>
    <submittedName>
        <fullName evidence="2">Uncharacterized protein</fullName>
    </submittedName>
</protein>